<keyword evidence="11 18" id="KW-0812">Transmembrane</keyword>
<dbReference type="InterPro" id="IPR000374">
    <property type="entry name" value="PC_trans"/>
</dbReference>
<evidence type="ECO:0000256" key="5">
    <source>
        <dbReference type="ARBA" id="ARBA00010185"/>
    </source>
</evidence>
<evidence type="ECO:0000256" key="14">
    <source>
        <dbReference type="ARBA" id="ARBA00023098"/>
    </source>
</evidence>
<evidence type="ECO:0000256" key="15">
    <source>
        <dbReference type="ARBA" id="ARBA00023136"/>
    </source>
</evidence>
<evidence type="ECO:0000256" key="4">
    <source>
        <dbReference type="ARBA" id="ARBA00005189"/>
    </source>
</evidence>
<keyword evidence="9" id="KW-0444">Lipid biosynthesis</keyword>
<reference evidence="20 21" key="1">
    <citation type="submission" date="2019-12" db="EMBL/GenBank/DDBJ databases">
        <title>Genomic-based taxomic classification of the family Erythrobacteraceae.</title>
        <authorList>
            <person name="Xu L."/>
        </authorList>
    </citation>
    <scope>NUCLEOTIDE SEQUENCE [LARGE SCALE GENOMIC DNA]</scope>
    <source>
        <strain evidence="20 21">JCM 17468</strain>
    </source>
</reference>
<evidence type="ECO:0000256" key="19">
    <source>
        <dbReference type="SAM" id="Phobius"/>
    </source>
</evidence>
<evidence type="ECO:0000313" key="21">
    <source>
        <dbReference type="Proteomes" id="UP000430272"/>
    </source>
</evidence>
<evidence type="ECO:0000256" key="10">
    <source>
        <dbReference type="ARBA" id="ARBA00022679"/>
    </source>
</evidence>
<evidence type="ECO:0000256" key="13">
    <source>
        <dbReference type="ARBA" id="ARBA00022989"/>
    </source>
</evidence>
<keyword evidence="16" id="KW-0594">Phospholipid biosynthesis</keyword>
<dbReference type="PROSITE" id="PS01315">
    <property type="entry name" value="CDS"/>
    <property type="match status" value="1"/>
</dbReference>
<evidence type="ECO:0000256" key="6">
    <source>
        <dbReference type="ARBA" id="ARBA00012487"/>
    </source>
</evidence>
<keyword evidence="13 19" id="KW-1133">Transmembrane helix</keyword>
<evidence type="ECO:0000256" key="8">
    <source>
        <dbReference type="ARBA" id="ARBA00022475"/>
    </source>
</evidence>
<evidence type="ECO:0000256" key="16">
    <source>
        <dbReference type="ARBA" id="ARBA00023209"/>
    </source>
</evidence>
<dbReference type="AlphaFoldDB" id="A0A844Y9L1"/>
<comment type="catalytic activity">
    <reaction evidence="1 18">
        <text>a 1,2-diacyl-sn-glycero-3-phosphate + CTP + H(+) = a CDP-1,2-diacyl-sn-glycerol + diphosphate</text>
        <dbReference type="Rhea" id="RHEA:16229"/>
        <dbReference type="ChEBI" id="CHEBI:15378"/>
        <dbReference type="ChEBI" id="CHEBI:33019"/>
        <dbReference type="ChEBI" id="CHEBI:37563"/>
        <dbReference type="ChEBI" id="CHEBI:58332"/>
        <dbReference type="ChEBI" id="CHEBI:58608"/>
        <dbReference type="EC" id="2.7.7.41"/>
    </reaction>
</comment>
<feature type="transmembrane region" description="Helical" evidence="19">
    <location>
        <begin position="130"/>
        <end position="150"/>
    </location>
</feature>
<dbReference type="GO" id="GO:0005886">
    <property type="term" value="C:plasma membrane"/>
    <property type="evidence" value="ECO:0007669"/>
    <property type="project" value="UniProtKB-SubCell"/>
</dbReference>
<dbReference type="GO" id="GO:0016024">
    <property type="term" value="P:CDP-diacylglycerol biosynthetic process"/>
    <property type="evidence" value="ECO:0007669"/>
    <property type="project" value="UniProtKB-UniPathway"/>
</dbReference>
<protein>
    <recommendedName>
        <fullName evidence="7 18">Phosphatidate cytidylyltransferase</fullName>
        <ecNumber evidence="6 18">2.7.7.41</ecNumber>
    </recommendedName>
</protein>
<proteinExistence type="inferred from homology"/>
<dbReference type="EC" id="2.7.7.41" evidence="6 18"/>
<comment type="pathway">
    <text evidence="3 18">Phospholipid metabolism; CDP-diacylglycerol biosynthesis; CDP-diacylglycerol from sn-glycerol 3-phosphate: step 3/3.</text>
</comment>
<feature type="transmembrane region" description="Helical" evidence="19">
    <location>
        <begin position="93"/>
        <end position="110"/>
    </location>
</feature>
<evidence type="ECO:0000256" key="17">
    <source>
        <dbReference type="ARBA" id="ARBA00023264"/>
    </source>
</evidence>
<organism evidence="20 21">
    <name type="scientific">Qipengyuania pelagi</name>
    <dbReference type="NCBI Taxonomy" id="994320"/>
    <lineage>
        <taxon>Bacteria</taxon>
        <taxon>Pseudomonadati</taxon>
        <taxon>Pseudomonadota</taxon>
        <taxon>Alphaproteobacteria</taxon>
        <taxon>Sphingomonadales</taxon>
        <taxon>Erythrobacteraceae</taxon>
        <taxon>Qipengyuania</taxon>
    </lineage>
</organism>
<keyword evidence="8" id="KW-1003">Cell membrane</keyword>
<evidence type="ECO:0000256" key="18">
    <source>
        <dbReference type="RuleBase" id="RU003938"/>
    </source>
</evidence>
<dbReference type="Proteomes" id="UP000430272">
    <property type="component" value="Unassembled WGS sequence"/>
</dbReference>
<keyword evidence="21" id="KW-1185">Reference proteome</keyword>
<keyword evidence="12 18" id="KW-0548">Nucleotidyltransferase</keyword>
<evidence type="ECO:0000256" key="2">
    <source>
        <dbReference type="ARBA" id="ARBA00004651"/>
    </source>
</evidence>
<feature type="transmembrane region" description="Helical" evidence="19">
    <location>
        <begin position="62"/>
        <end position="87"/>
    </location>
</feature>
<sequence length="227" mass="23266">MAVPLSVRTSDLPKRAASAVVMLALAGTALWLGGLWFDGFVILVAAICLFEAVRLIRRAGRAASTALVLFGCAVAILYVGAASAMLIELPIPVVLGVVAIVIATDTGAYFSGRSIGGPKIAPRISPSKTWAGLGGGMVAAGLVSLGFFYSNVGERAFSLMGAGAFAIGAGLAVVAQAGDFLESWFKRKAGMKDSSNLIPGHGGVFDRVDGMLPVAIVAGLLWFFAHP</sequence>
<dbReference type="PANTHER" id="PTHR46382">
    <property type="entry name" value="PHOSPHATIDATE CYTIDYLYLTRANSFERASE"/>
    <property type="match status" value="1"/>
</dbReference>
<dbReference type="OrthoDB" id="9799199at2"/>
<evidence type="ECO:0000256" key="9">
    <source>
        <dbReference type="ARBA" id="ARBA00022516"/>
    </source>
</evidence>
<accession>A0A844Y9L1</accession>
<keyword evidence="14" id="KW-0443">Lipid metabolism</keyword>
<comment type="similarity">
    <text evidence="5 18">Belongs to the CDS family.</text>
</comment>
<dbReference type="GO" id="GO:0004605">
    <property type="term" value="F:phosphatidate cytidylyltransferase activity"/>
    <property type="evidence" value="ECO:0007669"/>
    <property type="project" value="UniProtKB-EC"/>
</dbReference>
<evidence type="ECO:0000256" key="12">
    <source>
        <dbReference type="ARBA" id="ARBA00022695"/>
    </source>
</evidence>
<evidence type="ECO:0000256" key="3">
    <source>
        <dbReference type="ARBA" id="ARBA00005119"/>
    </source>
</evidence>
<comment type="subcellular location">
    <subcellularLocation>
        <location evidence="2">Cell membrane</location>
        <topology evidence="2">Multi-pass membrane protein</topology>
    </subcellularLocation>
</comment>
<dbReference type="UniPathway" id="UPA00557">
    <property type="reaction ID" value="UER00614"/>
</dbReference>
<evidence type="ECO:0000256" key="11">
    <source>
        <dbReference type="ARBA" id="ARBA00022692"/>
    </source>
</evidence>
<feature type="transmembrane region" description="Helical" evidence="19">
    <location>
        <begin position="20"/>
        <end position="50"/>
    </location>
</feature>
<keyword evidence="10 18" id="KW-0808">Transferase</keyword>
<comment type="pathway">
    <text evidence="4">Lipid metabolism.</text>
</comment>
<comment type="caution">
    <text evidence="20">The sequence shown here is derived from an EMBL/GenBank/DDBJ whole genome shotgun (WGS) entry which is preliminary data.</text>
</comment>
<feature type="transmembrane region" description="Helical" evidence="19">
    <location>
        <begin position="208"/>
        <end position="225"/>
    </location>
</feature>
<keyword evidence="15 19" id="KW-0472">Membrane</keyword>
<gene>
    <name evidence="20" type="ORF">GRI47_06700</name>
</gene>
<evidence type="ECO:0000256" key="7">
    <source>
        <dbReference type="ARBA" id="ARBA00019373"/>
    </source>
</evidence>
<dbReference type="EMBL" id="WTYD01000001">
    <property type="protein sequence ID" value="MXO53698.1"/>
    <property type="molecule type" value="Genomic_DNA"/>
</dbReference>
<dbReference type="PANTHER" id="PTHR46382:SF1">
    <property type="entry name" value="PHOSPHATIDATE CYTIDYLYLTRANSFERASE"/>
    <property type="match status" value="1"/>
</dbReference>
<name>A0A844Y9L1_9SPHN</name>
<evidence type="ECO:0000313" key="20">
    <source>
        <dbReference type="EMBL" id="MXO53698.1"/>
    </source>
</evidence>
<keyword evidence="17" id="KW-1208">Phospholipid metabolism</keyword>
<dbReference type="Pfam" id="PF01148">
    <property type="entry name" value="CTP_transf_1"/>
    <property type="match status" value="1"/>
</dbReference>
<evidence type="ECO:0000256" key="1">
    <source>
        <dbReference type="ARBA" id="ARBA00001698"/>
    </source>
</evidence>
<feature type="transmembrane region" description="Helical" evidence="19">
    <location>
        <begin position="156"/>
        <end position="178"/>
    </location>
</feature>